<evidence type="ECO:0000313" key="7">
    <source>
        <dbReference type="Proteomes" id="UP000658305"/>
    </source>
</evidence>
<dbReference type="PANTHER" id="PTHR42804">
    <property type="entry name" value="ALDEHYDE DEHYDROGENASE"/>
    <property type="match status" value="1"/>
</dbReference>
<feature type="domain" description="Aldehyde dehydrogenase" evidence="5">
    <location>
        <begin position="24"/>
        <end position="473"/>
    </location>
</feature>
<dbReference type="EMBL" id="BMYI01000007">
    <property type="protein sequence ID" value="GHC24932.1"/>
    <property type="molecule type" value="Genomic_DNA"/>
</dbReference>
<dbReference type="InterPro" id="IPR016161">
    <property type="entry name" value="Ald_DH/histidinol_DH"/>
</dbReference>
<dbReference type="SUPFAM" id="SSF53720">
    <property type="entry name" value="ALDH-like"/>
    <property type="match status" value="1"/>
</dbReference>
<evidence type="ECO:0000259" key="5">
    <source>
        <dbReference type="Pfam" id="PF00171"/>
    </source>
</evidence>
<dbReference type="Pfam" id="PF00171">
    <property type="entry name" value="Aldedh"/>
    <property type="match status" value="1"/>
</dbReference>
<name>A0ABQ3FHT6_9RHOB</name>
<evidence type="ECO:0000256" key="1">
    <source>
        <dbReference type="ARBA" id="ARBA00009986"/>
    </source>
</evidence>
<accession>A0ABQ3FHT6</accession>
<keyword evidence="7" id="KW-1185">Reference proteome</keyword>
<protein>
    <recommendedName>
        <fullName evidence="3">aldehyde dehydrogenase (NAD(+))</fullName>
        <ecNumber evidence="3">1.2.1.3</ecNumber>
    </recommendedName>
</protein>
<dbReference type="PANTHER" id="PTHR42804:SF1">
    <property type="entry name" value="ALDEHYDE DEHYDROGENASE-RELATED"/>
    <property type="match status" value="1"/>
</dbReference>
<dbReference type="Gene3D" id="3.40.605.10">
    <property type="entry name" value="Aldehyde Dehydrogenase, Chain A, domain 1"/>
    <property type="match status" value="1"/>
</dbReference>
<dbReference type="PROSITE" id="PS00070">
    <property type="entry name" value="ALDEHYDE_DEHYDR_CYS"/>
    <property type="match status" value="1"/>
</dbReference>
<comment type="caution">
    <text evidence="6">The sequence shown here is derived from an EMBL/GenBank/DDBJ whole genome shotgun (WGS) entry which is preliminary data.</text>
</comment>
<organism evidence="6 7">
    <name type="scientific">Gemmobacter nanjingensis</name>
    <dbReference type="NCBI Taxonomy" id="488454"/>
    <lineage>
        <taxon>Bacteria</taxon>
        <taxon>Pseudomonadati</taxon>
        <taxon>Pseudomonadota</taxon>
        <taxon>Alphaproteobacteria</taxon>
        <taxon>Rhodobacterales</taxon>
        <taxon>Paracoccaceae</taxon>
        <taxon>Gemmobacter</taxon>
    </lineage>
</organism>
<keyword evidence="2" id="KW-0560">Oxidoreductase</keyword>
<dbReference type="EC" id="1.2.1.3" evidence="3"/>
<dbReference type="InterPro" id="IPR016160">
    <property type="entry name" value="Ald_DH_CS_CYS"/>
</dbReference>
<evidence type="ECO:0000256" key="3">
    <source>
        <dbReference type="ARBA" id="ARBA00024226"/>
    </source>
</evidence>
<dbReference type="InterPro" id="IPR016162">
    <property type="entry name" value="Ald_DH_N"/>
</dbReference>
<dbReference type="Gene3D" id="3.40.309.10">
    <property type="entry name" value="Aldehyde Dehydrogenase, Chain A, domain 2"/>
    <property type="match status" value="1"/>
</dbReference>
<comment type="similarity">
    <text evidence="1">Belongs to the aldehyde dehydrogenase family.</text>
</comment>
<sequence>MTPHLERFYINGRWVDPVAGRDAPRLPVIDPATEEPFCAIVLGGAQDVDRAVGAAREAFPGYAALPRQRRIALLQAILAVYDRRSDDLARAISREMGAPLPFAREAQVGIGRAHLTQMITTLESYAFSQMRGGTCVLREPIGVIGMITPWNWPMNQIVCKVAPALAAGCTMVLKPSEVAPLSGLIFAEILDEAGVPAGVFNLVSGDGAGAGAALSRHPDVDMMSFTGSTRAGILVAEAAAATVKRVSQELGGKSANILLPDADFPTAVAKGVAGCFGNSGQSCNAPTRMLVPADRHDEVLELAARATATFRTGPPEAPETQLGPVVSAAQFGKIQQLIATGIAEGATLVAGGPGRPEGLNKGFYVRPTVFGHVTPDMTVAREEIFGPVLSVISYQTEDEAIALANATEYGLAAYVQSADPDRARRVATQMRAGTVYLNYPAWDSAAPFGGYKRSGNGREYADFALDDVTEIKGVVGWG</sequence>
<dbReference type="InterPro" id="IPR015590">
    <property type="entry name" value="Aldehyde_DH_dom"/>
</dbReference>
<dbReference type="InterPro" id="IPR016163">
    <property type="entry name" value="Ald_DH_C"/>
</dbReference>
<dbReference type="CDD" id="cd07138">
    <property type="entry name" value="ALDH_CddD_SSP0762"/>
    <property type="match status" value="1"/>
</dbReference>
<proteinExistence type="inferred from homology"/>
<dbReference type="Proteomes" id="UP000658305">
    <property type="component" value="Unassembled WGS sequence"/>
</dbReference>
<evidence type="ECO:0000256" key="4">
    <source>
        <dbReference type="ARBA" id="ARBA00049194"/>
    </source>
</evidence>
<evidence type="ECO:0000313" key="6">
    <source>
        <dbReference type="EMBL" id="GHC24932.1"/>
    </source>
</evidence>
<evidence type="ECO:0000256" key="2">
    <source>
        <dbReference type="ARBA" id="ARBA00023002"/>
    </source>
</evidence>
<reference evidence="7" key="1">
    <citation type="journal article" date="2019" name="Int. J. Syst. Evol. Microbiol.">
        <title>The Global Catalogue of Microorganisms (GCM) 10K type strain sequencing project: providing services to taxonomists for standard genome sequencing and annotation.</title>
        <authorList>
            <consortium name="The Broad Institute Genomics Platform"/>
            <consortium name="The Broad Institute Genome Sequencing Center for Infectious Disease"/>
            <person name="Wu L."/>
            <person name="Ma J."/>
        </authorList>
    </citation>
    <scope>NUCLEOTIDE SEQUENCE [LARGE SCALE GENOMIC DNA]</scope>
    <source>
        <strain evidence="7">KCTC 23298</strain>
    </source>
</reference>
<dbReference type="RefSeq" id="WP_189381247.1">
    <property type="nucleotide sequence ID" value="NZ_BMYI01000007.1"/>
</dbReference>
<comment type="catalytic activity">
    <reaction evidence="4">
        <text>an aldehyde + NAD(+) + H2O = a carboxylate + NADH + 2 H(+)</text>
        <dbReference type="Rhea" id="RHEA:16185"/>
        <dbReference type="ChEBI" id="CHEBI:15377"/>
        <dbReference type="ChEBI" id="CHEBI:15378"/>
        <dbReference type="ChEBI" id="CHEBI:17478"/>
        <dbReference type="ChEBI" id="CHEBI:29067"/>
        <dbReference type="ChEBI" id="CHEBI:57540"/>
        <dbReference type="ChEBI" id="CHEBI:57945"/>
        <dbReference type="EC" id="1.2.1.3"/>
    </reaction>
</comment>
<gene>
    <name evidence="6" type="ORF">GCM10007291_25700</name>
</gene>